<dbReference type="EMBL" id="CP109965">
    <property type="protein sequence ID" value="WAJ70693.1"/>
    <property type="molecule type" value="Genomic_DNA"/>
</dbReference>
<protein>
    <submittedName>
        <fullName evidence="1">Sulfotransferase</fullName>
    </submittedName>
</protein>
<evidence type="ECO:0000313" key="1">
    <source>
        <dbReference type="EMBL" id="WAJ70693.1"/>
    </source>
</evidence>
<dbReference type="RefSeq" id="WP_268075042.1">
    <property type="nucleotide sequence ID" value="NZ_CP109965.1"/>
</dbReference>
<gene>
    <name evidence="1" type="ORF">OLW01_02440</name>
</gene>
<dbReference type="InterPro" id="IPR027417">
    <property type="entry name" value="P-loop_NTPase"/>
</dbReference>
<name>A0ABY7AMB2_9ALTE</name>
<sequence length="308" mass="35748">MSIIKYLKDTFIGTNTFLAYQQDSQNQELTLKEISQILSKKSTPIYTGNIDEKPVFLFSAGWRSGSTLLQRLVLSANYFIWGEPLSESGVLQNLIKPLSTIRGNYPRDEYFFSESYSKDLSQKWIANITPKYQYTLKAMEAYIYEWLATPAKAKGCDNWGIKEVRWEADICYILKLLYPNAKFIFIVRDPLTAYSSYNKLGKHWYDEYPDKPVNTAVKYSKQWNKLSSSFKRVCPDVGGFLVRYEDLLMPKSLDKLDQYLEQPVDRGIIKNKVGSSHEKSQVGYIPKLDKLIISHLCKTQMKDFNYLD</sequence>
<organism evidence="1 2">
    <name type="scientific">Catenovulum adriaticum</name>
    <dbReference type="NCBI Taxonomy" id="2984846"/>
    <lineage>
        <taxon>Bacteria</taxon>
        <taxon>Pseudomonadati</taxon>
        <taxon>Pseudomonadota</taxon>
        <taxon>Gammaproteobacteria</taxon>
        <taxon>Alteromonadales</taxon>
        <taxon>Alteromonadaceae</taxon>
        <taxon>Catenovulum</taxon>
    </lineage>
</organism>
<accession>A0ABY7AMB2</accession>
<keyword evidence="2" id="KW-1185">Reference proteome</keyword>
<dbReference type="Gene3D" id="3.40.50.300">
    <property type="entry name" value="P-loop containing nucleotide triphosphate hydrolases"/>
    <property type="match status" value="1"/>
</dbReference>
<dbReference type="SUPFAM" id="SSF52540">
    <property type="entry name" value="P-loop containing nucleoside triphosphate hydrolases"/>
    <property type="match status" value="1"/>
</dbReference>
<proteinExistence type="predicted"/>
<dbReference type="Pfam" id="PF13469">
    <property type="entry name" value="Sulfotransfer_3"/>
    <property type="match status" value="1"/>
</dbReference>
<dbReference type="Proteomes" id="UP001163726">
    <property type="component" value="Chromosome"/>
</dbReference>
<reference evidence="1" key="1">
    <citation type="submission" date="2022-10" db="EMBL/GenBank/DDBJ databases">
        <title>Catenovulum adriacola sp. nov. isolated in the Harbour of Susak.</title>
        <authorList>
            <person name="Schoch T."/>
            <person name="Reich S.J."/>
            <person name="Stoeferle S."/>
            <person name="Flaiz M."/>
            <person name="Kazda M."/>
            <person name="Riedel C.U."/>
            <person name="Duerre P."/>
        </authorList>
    </citation>
    <scope>NUCLEOTIDE SEQUENCE</scope>
    <source>
        <strain evidence="1">TS8</strain>
    </source>
</reference>
<evidence type="ECO:0000313" key="2">
    <source>
        <dbReference type="Proteomes" id="UP001163726"/>
    </source>
</evidence>